<organism evidence="1 2">
    <name type="scientific">Arctium lappa</name>
    <name type="common">Greater burdock</name>
    <name type="synonym">Lappa major</name>
    <dbReference type="NCBI Taxonomy" id="4217"/>
    <lineage>
        <taxon>Eukaryota</taxon>
        <taxon>Viridiplantae</taxon>
        <taxon>Streptophyta</taxon>
        <taxon>Embryophyta</taxon>
        <taxon>Tracheophyta</taxon>
        <taxon>Spermatophyta</taxon>
        <taxon>Magnoliopsida</taxon>
        <taxon>eudicotyledons</taxon>
        <taxon>Gunneridae</taxon>
        <taxon>Pentapetalae</taxon>
        <taxon>asterids</taxon>
        <taxon>campanulids</taxon>
        <taxon>Asterales</taxon>
        <taxon>Asteraceae</taxon>
        <taxon>Carduoideae</taxon>
        <taxon>Cardueae</taxon>
        <taxon>Arctiinae</taxon>
        <taxon>Arctium</taxon>
    </lineage>
</organism>
<gene>
    <name evidence="1" type="ORF">L6452_16868</name>
</gene>
<reference evidence="1 2" key="2">
    <citation type="journal article" date="2022" name="Mol. Ecol. Resour.">
        <title>The genomes of chicory, endive, great burdock and yacon provide insights into Asteraceae paleo-polyploidization history and plant inulin production.</title>
        <authorList>
            <person name="Fan W."/>
            <person name="Wang S."/>
            <person name="Wang H."/>
            <person name="Wang A."/>
            <person name="Jiang F."/>
            <person name="Liu H."/>
            <person name="Zhao H."/>
            <person name="Xu D."/>
            <person name="Zhang Y."/>
        </authorList>
    </citation>
    <scope>NUCLEOTIDE SEQUENCE [LARGE SCALE GENOMIC DNA]</scope>
    <source>
        <strain evidence="2">cv. Niubang</strain>
    </source>
</reference>
<protein>
    <submittedName>
        <fullName evidence="1">Uncharacterized protein</fullName>
    </submittedName>
</protein>
<evidence type="ECO:0000313" key="1">
    <source>
        <dbReference type="EMBL" id="KAI3728235.1"/>
    </source>
</evidence>
<keyword evidence="2" id="KW-1185">Reference proteome</keyword>
<comment type="caution">
    <text evidence="1">The sequence shown here is derived from an EMBL/GenBank/DDBJ whole genome shotgun (WGS) entry which is preliminary data.</text>
</comment>
<dbReference type="EMBL" id="CM042051">
    <property type="protein sequence ID" value="KAI3728235.1"/>
    <property type="molecule type" value="Genomic_DNA"/>
</dbReference>
<sequence>MDFDRDNVRSVIHEDRLSSLPDELIHQILSCIDSKFAVQTCLLSSRWKRLWTSMPCLNFSSWEFGSLPKFAKFVTHVLSHRNNQIEVTSVNLTFRGAVSQVFVRKIANYAFSHNVQELTVVCKFPKNHHEFPPCLFSSQSLKHFSLTCNFVAPCLTPKTPWDFPALTSLHLRAVRLCDENTEKSIDFFSKCVNLKNLTLESFFVDAVHGLDIITPQLSNLTLIDSKRLEVINLIAPRLENLTVINCSINYMNAPAGLSSLCYRGYHHAQLSKEGFHSLNKVTICLSSYCSKRQYKEEDARRTINMLQEVHSARFLTLNTDIVECISSFPDLLSHHPSPFSNLICLNIDSGMKKDAYKVNMPTQARNFLLENSPSATFIMDLPEASSIKAMQQKEARAKRMAMLVADVEGYMKELQASLDLKKMQIEKNKQHKSDFENLLAGLRVLTKLTTMQIEPERTPIEQAKESDESHNAEMQMQVDQRKVQTESEGVLAGLMTQFQDYVEFIRDLAKQETKDVASVFREKALMKFLFKPLTKRKRDEIEARYSHVLEEFEAQYDHLVSEMVSSKNLIDAYEKIMSDNISTFQDISRCKIPLASQPSSSSSAIIPTPFTSNTNSMP</sequence>
<dbReference type="Proteomes" id="UP001055879">
    <property type="component" value="Linkage Group LG05"/>
</dbReference>
<name>A0ACB9C1Z7_ARCLA</name>
<proteinExistence type="predicted"/>
<accession>A0ACB9C1Z7</accession>
<reference evidence="2" key="1">
    <citation type="journal article" date="2022" name="Mol. Ecol. Resour.">
        <title>The genomes of chicory, endive, great burdock and yacon provide insights into Asteraceae palaeo-polyploidization history and plant inulin production.</title>
        <authorList>
            <person name="Fan W."/>
            <person name="Wang S."/>
            <person name="Wang H."/>
            <person name="Wang A."/>
            <person name="Jiang F."/>
            <person name="Liu H."/>
            <person name="Zhao H."/>
            <person name="Xu D."/>
            <person name="Zhang Y."/>
        </authorList>
    </citation>
    <scope>NUCLEOTIDE SEQUENCE [LARGE SCALE GENOMIC DNA]</scope>
    <source>
        <strain evidence="2">cv. Niubang</strain>
    </source>
</reference>
<evidence type="ECO:0000313" key="2">
    <source>
        <dbReference type="Proteomes" id="UP001055879"/>
    </source>
</evidence>